<organism evidence="2 3">
    <name type="scientific">Corchorus capsularis</name>
    <name type="common">Jute</name>
    <dbReference type="NCBI Taxonomy" id="210143"/>
    <lineage>
        <taxon>Eukaryota</taxon>
        <taxon>Viridiplantae</taxon>
        <taxon>Streptophyta</taxon>
        <taxon>Embryophyta</taxon>
        <taxon>Tracheophyta</taxon>
        <taxon>Spermatophyta</taxon>
        <taxon>Magnoliopsida</taxon>
        <taxon>eudicotyledons</taxon>
        <taxon>Gunneridae</taxon>
        <taxon>Pentapetalae</taxon>
        <taxon>rosids</taxon>
        <taxon>malvids</taxon>
        <taxon>Malvales</taxon>
        <taxon>Malvaceae</taxon>
        <taxon>Grewioideae</taxon>
        <taxon>Apeibeae</taxon>
        <taxon>Corchorus</taxon>
    </lineage>
</organism>
<feature type="region of interest" description="Disordered" evidence="1">
    <location>
        <begin position="1"/>
        <end position="26"/>
    </location>
</feature>
<dbReference type="Gramene" id="OMO51441">
    <property type="protein sequence ID" value="OMO51441"/>
    <property type="gene ID" value="CCACVL1_29795"/>
</dbReference>
<protein>
    <submittedName>
        <fullName evidence="2">Uncharacterized protein</fullName>
    </submittedName>
</protein>
<dbReference type="EMBL" id="AWWV01015799">
    <property type="protein sequence ID" value="OMO51441.1"/>
    <property type="molecule type" value="Genomic_DNA"/>
</dbReference>
<evidence type="ECO:0000313" key="3">
    <source>
        <dbReference type="Proteomes" id="UP000188268"/>
    </source>
</evidence>
<name>A0A1R3G029_COCAP</name>
<reference evidence="2 3" key="1">
    <citation type="submission" date="2013-09" db="EMBL/GenBank/DDBJ databases">
        <title>Corchorus capsularis genome sequencing.</title>
        <authorList>
            <person name="Alam M."/>
            <person name="Haque M.S."/>
            <person name="Islam M.S."/>
            <person name="Emdad E.M."/>
            <person name="Islam M.M."/>
            <person name="Ahmed B."/>
            <person name="Halim A."/>
            <person name="Hossen Q.M.M."/>
            <person name="Hossain M.Z."/>
            <person name="Ahmed R."/>
            <person name="Khan M.M."/>
            <person name="Islam R."/>
            <person name="Rashid M.M."/>
            <person name="Khan S.A."/>
            <person name="Rahman M.S."/>
            <person name="Alam M."/>
        </authorList>
    </citation>
    <scope>NUCLEOTIDE SEQUENCE [LARGE SCALE GENOMIC DNA]</scope>
    <source>
        <strain evidence="3">cv. CVL-1</strain>
        <tissue evidence="2">Whole seedling</tissue>
    </source>
</reference>
<gene>
    <name evidence="2" type="ORF">CCACVL1_29795</name>
</gene>
<sequence>MDPSEFIKQGIKDANSEDGACQTRDH</sequence>
<comment type="caution">
    <text evidence="2">The sequence shown here is derived from an EMBL/GenBank/DDBJ whole genome shotgun (WGS) entry which is preliminary data.</text>
</comment>
<accession>A0A1R3G029</accession>
<dbReference type="AlphaFoldDB" id="A0A1R3G029"/>
<evidence type="ECO:0000313" key="2">
    <source>
        <dbReference type="EMBL" id="OMO51441.1"/>
    </source>
</evidence>
<keyword evidence="3" id="KW-1185">Reference proteome</keyword>
<proteinExistence type="predicted"/>
<dbReference type="Proteomes" id="UP000188268">
    <property type="component" value="Unassembled WGS sequence"/>
</dbReference>
<evidence type="ECO:0000256" key="1">
    <source>
        <dbReference type="SAM" id="MobiDB-lite"/>
    </source>
</evidence>
<feature type="non-terminal residue" evidence="2">
    <location>
        <position position="26"/>
    </location>
</feature>